<accession>A0A1B6ELY0</accession>
<protein>
    <submittedName>
        <fullName evidence="2">Uncharacterized protein</fullName>
    </submittedName>
</protein>
<evidence type="ECO:0000256" key="1">
    <source>
        <dbReference type="SAM" id="MobiDB-lite"/>
    </source>
</evidence>
<feature type="non-terminal residue" evidence="2">
    <location>
        <position position="1"/>
    </location>
</feature>
<proteinExistence type="predicted"/>
<gene>
    <name evidence="2" type="ORF">g.1974</name>
</gene>
<feature type="region of interest" description="Disordered" evidence="1">
    <location>
        <begin position="1"/>
        <end position="75"/>
    </location>
</feature>
<feature type="compositionally biased region" description="Low complexity" evidence="1">
    <location>
        <begin position="15"/>
        <end position="31"/>
    </location>
</feature>
<feature type="compositionally biased region" description="Polar residues" evidence="1">
    <location>
        <begin position="52"/>
        <end position="73"/>
    </location>
</feature>
<evidence type="ECO:0000313" key="2">
    <source>
        <dbReference type="EMBL" id="JAS38902.1"/>
    </source>
</evidence>
<dbReference type="EMBL" id="GECZ01030867">
    <property type="protein sequence ID" value="JAS38902.1"/>
    <property type="molecule type" value="Transcribed_RNA"/>
</dbReference>
<dbReference type="AlphaFoldDB" id="A0A1B6ELY0"/>
<reference evidence="2" key="1">
    <citation type="submission" date="2015-11" db="EMBL/GenBank/DDBJ databases">
        <title>De novo transcriptome assembly of four potential Pierce s Disease insect vectors from Arizona vineyards.</title>
        <authorList>
            <person name="Tassone E.E."/>
        </authorList>
    </citation>
    <scope>NUCLEOTIDE SEQUENCE</scope>
</reference>
<name>A0A1B6ELY0_9HEMI</name>
<organism evidence="2">
    <name type="scientific">Cuerna arida</name>
    <dbReference type="NCBI Taxonomy" id="1464854"/>
    <lineage>
        <taxon>Eukaryota</taxon>
        <taxon>Metazoa</taxon>
        <taxon>Ecdysozoa</taxon>
        <taxon>Arthropoda</taxon>
        <taxon>Hexapoda</taxon>
        <taxon>Insecta</taxon>
        <taxon>Pterygota</taxon>
        <taxon>Neoptera</taxon>
        <taxon>Paraneoptera</taxon>
        <taxon>Hemiptera</taxon>
        <taxon>Auchenorrhyncha</taxon>
        <taxon>Membracoidea</taxon>
        <taxon>Cicadellidae</taxon>
        <taxon>Cicadellinae</taxon>
        <taxon>Proconiini</taxon>
        <taxon>Cuerna</taxon>
    </lineage>
</organism>
<sequence>PPPITGTLDSDDLSLDPTVSSTNSTNTTNSSRGTPVKKDPDDLPCNPKSHTKSPQPSPTYRTLFSNPSNQTNTHLHHQQPLVETHMSQPLGLMPASPTWLQLPSSPDKSLFQPMYQFPNQPSDTSNHYDNNNHRDLLNLNIDCNPLQHPHHHNHNHQNDMLYSRVNQNLVTSSSSIANGAKYWLDSGQDYNLGPQQHENLVVPKQ</sequence>
<feature type="non-terminal residue" evidence="2">
    <location>
        <position position="205"/>
    </location>
</feature>